<sequence length="45" mass="5572">MHYCLVGMDMIGWFCWWHDDTPVVPEMDMIGWFCWWHDNTPVVRQ</sequence>
<evidence type="ECO:0000313" key="2">
    <source>
        <dbReference type="Proteomes" id="UP000215914"/>
    </source>
</evidence>
<name>A0A9K3I622_HELAN</name>
<proteinExistence type="predicted"/>
<reference evidence="1" key="1">
    <citation type="journal article" date="2017" name="Nature">
        <title>The sunflower genome provides insights into oil metabolism, flowering and Asterid evolution.</title>
        <authorList>
            <person name="Badouin H."/>
            <person name="Gouzy J."/>
            <person name="Grassa C.J."/>
            <person name="Murat F."/>
            <person name="Staton S.E."/>
            <person name="Cottret L."/>
            <person name="Lelandais-Briere C."/>
            <person name="Owens G.L."/>
            <person name="Carrere S."/>
            <person name="Mayjonade B."/>
            <person name="Legrand L."/>
            <person name="Gill N."/>
            <person name="Kane N.C."/>
            <person name="Bowers J.E."/>
            <person name="Hubner S."/>
            <person name="Bellec A."/>
            <person name="Berard A."/>
            <person name="Berges H."/>
            <person name="Blanchet N."/>
            <person name="Boniface M.C."/>
            <person name="Brunel D."/>
            <person name="Catrice O."/>
            <person name="Chaidir N."/>
            <person name="Claudel C."/>
            <person name="Donnadieu C."/>
            <person name="Faraut T."/>
            <person name="Fievet G."/>
            <person name="Helmstetter N."/>
            <person name="King M."/>
            <person name="Knapp S.J."/>
            <person name="Lai Z."/>
            <person name="Le Paslier M.C."/>
            <person name="Lippi Y."/>
            <person name="Lorenzon L."/>
            <person name="Mandel J.R."/>
            <person name="Marage G."/>
            <person name="Marchand G."/>
            <person name="Marquand E."/>
            <person name="Bret-Mestries E."/>
            <person name="Morien E."/>
            <person name="Nambeesan S."/>
            <person name="Nguyen T."/>
            <person name="Pegot-Espagnet P."/>
            <person name="Pouilly N."/>
            <person name="Raftis F."/>
            <person name="Sallet E."/>
            <person name="Schiex T."/>
            <person name="Thomas J."/>
            <person name="Vandecasteele C."/>
            <person name="Vares D."/>
            <person name="Vear F."/>
            <person name="Vautrin S."/>
            <person name="Crespi M."/>
            <person name="Mangin B."/>
            <person name="Burke J.M."/>
            <person name="Salse J."/>
            <person name="Munos S."/>
            <person name="Vincourt P."/>
            <person name="Rieseberg L.H."/>
            <person name="Langlade N.B."/>
        </authorList>
    </citation>
    <scope>NUCLEOTIDE SEQUENCE</scope>
    <source>
        <tissue evidence="1">Leaves</tissue>
    </source>
</reference>
<dbReference type="Proteomes" id="UP000215914">
    <property type="component" value="Unassembled WGS sequence"/>
</dbReference>
<evidence type="ECO:0000313" key="1">
    <source>
        <dbReference type="EMBL" id="KAF5791154.1"/>
    </source>
</evidence>
<dbReference type="EMBL" id="MNCJ02000324">
    <property type="protein sequence ID" value="KAF5791154.1"/>
    <property type="molecule type" value="Genomic_DNA"/>
</dbReference>
<keyword evidence="2" id="KW-1185">Reference proteome</keyword>
<comment type="caution">
    <text evidence="1">The sequence shown here is derived from an EMBL/GenBank/DDBJ whole genome shotgun (WGS) entry which is preliminary data.</text>
</comment>
<dbReference type="AlphaFoldDB" id="A0A9K3I622"/>
<gene>
    <name evidence="1" type="ORF">HanXRQr2_Chr09g0391411</name>
</gene>
<dbReference type="Gramene" id="mRNA:HanXRQr2_Chr09g0391411">
    <property type="protein sequence ID" value="mRNA:HanXRQr2_Chr09g0391411"/>
    <property type="gene ID" value="HanXRQr2_Chr09g0391411"/>
</dbReference>
<organism evidence="1 2">
    <name type="scientific">Helianthus annuus</name>
    <name type="common">Common sunflower</name>
    <dbReference type="NCBI Taxonomy" id="4232"/>
    <lineage>
        <taxon>Eukaryota</taxon>
        <taxon>Viridiplantae</taxon>
        <taxon>Streptophyta</taxon>
        <taxon>Embryophyta</taxon>
        <taxon>Tracheophyta</taxon>
        <taxon>Spermatophyta</taxon>
        <taxon>Magnoliopsida</taxon>
        <taxon>eudicotyledons</taxon>
        <taxon>Gunneridae</taxon>
        <taxon>Pentapetalae</taxon>
        <taxon>asterids</taxon>
        <taxon>campanulids</taxon>
        <taxon>Asterales</taxon>
        <taxon>Asteraceae</taxon>
        <taxon>Asteroideae</taxon>
        <taxon>Heliantheae alliance</taxon>
        <taxon>Heliantheae</taxon>
        <taxon>Helianthus</taxon>
    </lineage>
</organism>
<protein>
    <submittedName>
        <fullName evidence="1">Uncharacterized protein</fullName>
    </submittedName>
</protein>
<reference evidence="1" key="2">
    <citation type="submission" date="2020-06" db="EMBL/GenBank/DDBJ databases">
        <title>Helianthus annuus Genome sequencing and assembly Release 2.</title>
        <authorList>
            <person name="Gouzy J."/>
            <person name="Langlade N."/>
            <person name="Munos S."/>
        </authorList>
    </citation>
    <scope>NUCLEOTIDE SEQUENCE</scope>
    <source>
        <tissue evidence="1">Leaves</tissue>
    </source>
</reference>
<accession>A0A9K3I622</accession>